<dbReference type="GO" id="GO:0005506">
    <property type="term" value="F:iron ion binding"/>
    <property type="evidence" value="ECO:0007669"/>
    <property type="project" value="InterPro"/>
</dbReference>
<gene>
    <name evidence="9" type="ORF">SAMN04488059_1724</name>
</gene>
<dbReference type="PANTHER" id="PTHR24291">
    <property type="entry name" value="CYTOCHROME P450 FAMILY 4"/>
    <property type="match status" value="1"/>
</dbReference>
<evidence type="ECO:0000256" key="7">
    <source>
        <dbReference type="PIRSR" id="PIRSR602401-1"/>
    </source>
</evidence>
<dbReference type="PRINTS" id="PR00463">
    <property type="entry name" value="EP450I"/>
</dbReference>
<keyword evidence="4 8" id="KW-0560">Oxidoreductase</keyword>
<evidence type="ECO:0000256" key="2">
    <source>
        <dbReference type="ARBA" id="ARBA00022617"/>
    </source>
</evidence>
<evidence type="ECO:0000256" key="1">
    <source>
        <dbReference type="ARBA" id="ARBA00010617"/>
    </source>
</evidence>
<protein>
    <submittedName>
        <fullName evidence="9">Cytochrome P450</fullName>
    </submittedName>
</protein>
<keyword evidence="2 7" id="KW-0349">Heme</keyword>
<dbReference type="EMBL" id="FOMB01000072">
    <property type="protein sequence ID" value="SFD46993.1"/>
    <property type="molecule type" value="Genomic_DNA"/>
</dbReference>
<evidence type="ECO:0000313" key="10">
    <source>
        <dbReference type="Proteomes" id="UP000182258"/>
    </source>
</evidence>
<name>A0A1I1SSW2_9HYPH</name>
<dbReference type="InterPro" id="IPR050196">
    <property type="entry name" value="Cytochrome_P450_Monoox"/>
</dbReference>
<dbReference type="SUPFAM" id="SSF48264">
    <property type="entry name" value="Cytochrome P450"/>
    <property type="match status" value="1"/>
</dbReference>
<keyword evidence="5 7" id="KW-0408">Iron</keyword>
<dbReference type="InterPro" id="IPR002401">
    <property type="entry name" value="Cyt_P450_E_grp-I"/>
</dbReference>
<evidence type="ECO:0000256" key="4">
    <source>
        <dbReference type="ARBA" id="ARBA00023002"/>
    </source>
</evidence>
<comment type="similarity">
    <text evidence="1 8">Belongs to the cytochrome P450 family.</text>
</comment>
<dbReference type="Proteomes" id="UP000182258">
    <property type="component" value="Unassembled WGS sequence"/>
</dbReference>
<dbReference type="InterPro" id="IPR001128">
    <property type="entry name" value="Cyt_P450"/>
</dbReference>
<dbReference type="PANTHER" id="PTHR24291:SF50">
    <property type="entry name" value="BIFUNCTIONAL ALBAFLAVENONE MONOOXYGENASE_TERPENE SYNTHASE"/>
    <property type="match status" value="1"/>
</dbReference>
<dbReference type="GO" id="GO:0020037">
    <property type="term" value="F:heme binding"/>
    <property type="evidence" value="ECO:0007669"/>
    <property type="project" value="InterPro"/>
</dbReference>
<dbReference type="AlphaFoldDB" id="A0A1I1SSW2"/>
<accession>A0A1I1SSW2</accession>
<sequence length="457" mass="50962">MPQTDLQMLPPHVEPHGKPLSILQSVRAARRNVLEIIPAIAYQQPIVSGRMGASRWHMVQDPASLRRIYLDNAANYPKSEVMLRMLRPAIGNSLFTAEGAEWRWQRRAVAPVFAQRNVTALAPVMTATAERASQRLHAAGPHAELVAEMLTATFDVICEVALSGREHFDAKVYGAAIIRYFETAGKASLLDFLRVPSWFPRPGELLGYGAVHTMHDMVAKAIDARRAQATGQADDLLDFMLKATDPETGRTMSAQDVLHNMQFFIVAGHETTALALSWALQLLALYPKVQEEAYAEARSVLDDQPASLGHLEDMPLGRRILEESMRLYPPVGMLAREVLANDQLGGRDIRANDVIFLPLYALHRHATLWDNPNTFNPDRFLPEQVKARDRYSYLPFGAGPRVCVGANFAMMQAQIILGTLLSRFRFAPGPRPLPHPTMLMTVRPDTGINLRVTPRQM</sequence>
<dbReference type="Pfam" id="PF00067">
    <property type="entry name" value="p450"/>
    <property type="match status" value="1"/>
</dbReference>
<dbReference type="Gene3D" id="1.10.630.10">
    <property type="entry name" value="Cytochrome P450"/>
    <property type="match status" value="1"/>
</dbReference>
<dbReference type="InterPro" id="IPR017972">
    <property type="entry name" value="Cyt_P450_CS"/>
</dbReference>
<comment type="cofactor">
    <cofactor evidence="7">
        <name>heme</name>
        <dbReference type="ChEBI" id="CHEBI:30413"/>
    </cofactor>
</comment>
<dbReference type="InterPro" id="IPR036396">
    <property type="entry name" value="Cyt_P450_sf"/>
</dbReference>
<dbReference type="GO" id="GO:0016705">
    <property type="term" value="F:oxidoreductase activity, acting on paired donors, with incorporation or reduction of molecular oxygen"/>
    <property type="evidence" value="ECO:0007669"/>
    <property type="project" value="InterPro"/>
</dbReference>
<evidence type="ECO:0000256" key="6">
    <source>
        <dbReference type="ARBA" id="ARBA00023033"/>
    </source>
</evidence>
<dbReference type="PROSITE" id="PS00086">
    <property type="entry name" value="CYTOCHROME_P450"/>
    <property type="match status" value="1"/>
</dbReference>
<dbReference type="STRING" id="728005.SAMN04488059_1724"/>
<keyword evidence="3 7" id="KW-0479">Metal-binding</keyword>
<evidence type="ECO:0000256" key="5">
    <source>
        <dbReference type="ARBA" id="ARBA00023004"/>
    </source>
</evidence>
<organism evidence="9 10">
    <name type="scientific">Devosia psychrophila</name>
    <dbReference type="NCBI Taxonomy" id="728005"/>
    <lineage>
        <taxon>Bacteria</taxon>
        <taxon>Pseudomonadati</taxon>
        <taxon>Pseudomonadota</taxon>
        <taxon>Alphaproteobacteria</taxon>
        <taxon>Hyphomicrobiales</taxon>
        <taxon>Devosiaceae</taxon>
        <taxon>Devosia</taxon>
    </lineage>
</organism>
<evidence type="ECO:0000256" key="3">
    <source>
        <dbReference type="ARBA" id="ARBA00022723"/>
    </source>
</evidence>
<reference evidence="9 10" key="1">
    <citation type="submission" date="2016-10" db="EMBL/GenBank/DDBJ databases">
        <authorList>
            <person name="de Groot N.N."/>
        </authorList>
    </citation>
    <scope>NUCLEOTIDE SEQUENCE [LARGE SCALE GENOMIC DNA]</scope>
    <source>
        <strain evidence="9 10">CGMCC 1.10210</strain>
    </source>
</reference>
<feature type="binding site" description="axial binding residue" evidence="7">
    <location>
        <position position="403"/>
    </location>
    <ligand>
        <name>heme</name>
        <dbReference type="ChEBI" id="CHEBI:30413"/>
    </ligand>
    <ligandPart>
        <name>Fe</name>
        <dbReference type="ChEBI" id="CHEBI:18248"/>
    </ligandPart>
</feature>
<dbReference type="GO" id="GO:0004497">
    <property type="term" value="F:monooxygenase activity"/>
    <property type="evidence" value="ECO:0007669"/>
    <property type="project" value="UniProtKB-KW"/>
</dbReference>
<keyword evidence="6 8" id="KW-0503">Monooxygenase</keyword>
<evidence type="ECO:0000256" key="8">
    <source>
        <dbReference type="RuleBase" id="RU000461"/>
    </source>
</evidence>
<proteinExistence type="inferred from homology"/>
<dbReference type="PRINTS" id="PR00385">
    <property type="entry name" value="P450"/>
</dbReference>
<evidence type="ECO:0000313" key="9">
    <source>
        <dbReference type="EMBL" id="SFD46993.1"/>
    </source>
</evidence>